<dbReference type="EMBL" id="JXAK01000035">
    <property type="protein sequence ID" value="KIL39549.1"/>
    <property type="molecule type" value="Genomic_DNA"/>
</dbReference>
<accession>A0ABR5AET7</accession>
<organism evidence="2 3">
    <name type="scientific">Gordoniibacillus kamchatkensis</name>
    <dbReference type="NCBI Taxonomy" id="1590651"/>
    <lineage>
        <taxon>Bacteria</taxon>
        <taxon>Bacillati</taxon>
        <taxon>Bacillota</taxon>
        <taxon>Bacilli</taxon>
        <taxon>Bacillales</taxon>
        <taxon>Paenibacillaceae</taxon>
        <taxon>Gordoniibacillus</taxon>
    </lineage>
</organism>
<dbReference type="Gene3D" id="2.40.10.390">
    <property type="match status" value="1"/>
</dbReference>
<keyword evidence="3" id="KW-1185">Reference proteome</keyword>
<sequence length="72" mass="8666">MGYPMRYDIGLDRWVVDLDDGSEYPLHCGDGFSIYFSNSFIRCRIEFGREWYICIGNVKFNLRKQEKYRVLI</sequence>
<comment type="caution">
    <text evidence="2">The sequence shown here is derived from an EMBL/GenBank/DDBJ whole genome shotgun (WGS) entry which is preliminary data.</text>
</comment>
<evidence type="ECO:0000313" key="2">
    <source>
        <dbReference type="EMBL" id="KIL39549.1"/>
    </source>
</evidence>
<proteinExistence type="predicted"/>
<evidence type="ECO:0000313" key="3">
    <source>
        <dbReference type="Proteomes" id="UP000031967"/>
    </source>
</evidence>
<feature type="domain" description="DUF5348" evidence="1">
    <location>
        <begin position="5"/>
        <end position="71"/>
    </location>
</feature>
<reference evidence="2 3" key="1">
    <citation type="submission" date="2014-12" db="EMBL/GenBank/DDBJ databases">
        <title>Draft genome sequence of Paenibacillus kamchatkensis strain B-2647.</title>
        <authorList>
            <person name="Karlyshev A.V."/>
            <person name="Kudryashova E.B."/>
        </authorList>
    </citation>
    <scope>NUCLEOTIDE SEQUENCE [LARGE SCALE GENOMIC DNA]</scope>
    <source>
        <strain evidence="2 3">VKM B-2647</strain>
    </source>
</reference>
<name>A0ABR5AET7_9BACL</name>
<dbReference type="Proteomes" id="UP000031967">
    <property type="component" value="Unassembled WGS sequence"/>
</dbReference>
<protein>
    <recommendedName>
        <fullName evidence="1">DUF5348 domain-containing protein</fullName>
    </recommendedName>
</protein>
<dbReference type="Pfam" id="PF17295">
    <property type="entry name" value="DUF5348"/>
    <property type="match status" value="1"/>
</dbReference>
<gene>
    <name evidence="2" type="ORF">SD70_19285</name>
</gene>
<dbReference type="InterPro" id="IPR035255">
    <property type="entry name" value="DUF5348"/>
</dbReference>
<evidence type="ECO:0000259" key="1">
    <source>
        <dbReference type="Pfam" id="PF17295"/>
    </source>
</evidence>